<dbReference type="PANTHER" id="PTHR34978">
    <property type="entry name" value="POSSIBLE SENSOR-TRANSDUCER PROTEIN BLAR"/>
    <property type="match status" value="1"/>
</dbReference>
<feature type="transmembrane region" description="Helical" evidence="1">
    <location>
        <begin position="12"/>
        <end position="32"/>
    </location>
</feature>
<gene>
    <name evidence="3" type="ORF">ACFFMS_12855</name>
</gene>
<reference evidence="3 4" key="1">
    <citation type="submission" date="2024-09" db="EMBL/GenBank/DDBJ databases">
        <authorList>
            <person name="Sun Q."/>
            <person name="Mori K."/>
        </authorList>
    </citation>
    <scope>NUCLEOTIDE SEQUENCE [LARGE SCALE GENOMIC DNA]</scope>
    <source>
        <strain evidence="3 4">JCM 11201</strain>
    </source>
</reference>
<feature type="transmembrane region" description="Helical" evidence="1">
    <location>
        <begin position="52"/>
        <end position="74"/>
    </location>
</feature>
<dbReference type="Pfam" id="PF05569">
    <property type="entry name" value="Peptidase_M56"/>
    <property type="match status" value="1"/>
</dbReference>
<feature type="domain" description="Peptidase M56" evidence="2">
    <location>
        <begin position="5"/>
        <end position="243"/>
    </location>
</feature>
<proteinExistence type="predicted"/>
<keyword evidence="4" id="KW-1185">Reference proteome</keyword>
<keyword evidence="1" id="KW-0472">Membrane</keyword>
<keyword evidence="1" id="KW-0812">Transmembrane</keyword>
<evidence type="ECO:0000259" key="2">
    <source>
        <dbReference type="Pfam" id="PF05569"/>
    </source>
</evidence>
<dbReference type="InterPro" id="IPR008756">
    <property type="entry name" value="Peptidase_M56"/>
</dbReference>
<evidence type="ECO:0000256" key="1">
    <source>
        <dbReference type="SAM" id="Phobius"/>
    </source>
</evidence>
<dbReference type="CDD" id="cd07326">
    <property type="entry name" value="M56_BlaR1_MecR1_like"/>
    <property type="match status" value="1"/>
</dbReference>
<dbReference type="Proteomes" id="UP001589609">
    <property type="component" value="Unassembled WGS sequence"/>
</dbReference>
<dbReference type="Gene3D" id="3.30.2010.10">
    <property type="entry name" value="Metalloproteases ('zincins'), catalytic domain"/>
    <property type="match status" value="1"/>
</dbReference>
<feature type="transmembrane region" description="Helical" evidence="1">
    <location>
        <begin position="258"/>
        <end position="277"/>
    </location>
</feature>
<evidence type="ECO:0000313" key="3">
    <source>
        <dbReference type="EMBL" id="MFB9759328.1"/>
    </source>
</evidence>
<protein>
    <submittedName>
        <fullName evidence="3">M56 family metallopeptidase</fullName>
    </submittedName>
</protein>
<organism evidence="3 4">
    <name type="scientific">Ectobacillus funiculus</name>
    <dbReference type="NCBI Taxonomy" id="137993"/>
    <lineage>
        <taxon>Bacteria</taxon>
        <taxon>Bacillati</taxon>
        <taxon>Bacillota</taxon>
        <taxon>Bacilli</taxon>
        <taxon>Bacillales</taxon>
        <taxon>Bacillaceae</taxon>
        <taxon>Ectobacillus</taxon>
    </lineage>
</organism>
<sequence length="278" mass="32752">MSQLFQTSKGYVLWLIGVITLIIGFCFVLHYHTMMNCMYWMMECCNFQHYQLFTFTLITLGILFICSTMYFLFLSKKTKKFITKLNLYRTDCYESNVVETFQQKYSVQIQVVDFTQPLAFTHGFIHPQILISTSLIDLLQPQELKAVLEHEYYHCQNRDPFKLSIWFSLARVFSFLPISQKLYERYMIEKEIKADTFAIHKVGMKAVASALYKVMTNVPSSSFATAHFQNHSFHDTNTRIEVLLKGEYKRPSISLLEWMKSFIYILFIVFLIGCVSFL</sequence>
<dbReference type="EMBL" id="JBHMAF010000068">
    <property type="protein sequence ID" value="MFB9759328.1"/>
    <property type="molecule type" value="Genomic_DNA"/>
</dbReference>
<keyword evidence="1" id="KW-1133">Transmembrane helix</keyword>
<name>A0ABV5WFY1_9BACI</name>
<dbReference type="RefSeq" id="WP_379949631.1">
    <property type="nucleotide sequence ID" value="NZ_JBHMAF010000068.1"/>
</dbReference>
<comment type="caution">
    <text evidence="3">The sequence shown here is derived from an EMBL/GenBank/DDBJ whole genome shotgun (WGS) entry which is preliminary data.</text>
</comment>
<accession>A0ABV5WFY1</accession>
<evidence type="ECO:0000313" key="4">
    <source>
        <dbReference type="Proteomes" id="UP001589609"/>
    </source>
</evidence>
<dbReference type="PANTHER" id="PTHR34978:SF3">
    <property type="entry name" value="SLR0241 PROTEIN"/>
    <property type="match status" value="1"/>
</dbReference>
<dbReference type="InterPro" id="IPR052173">
    <property type="entry name" value="Beta-lactam_resp_regulator"/>
</dbReference>